<proteinExistence type="predicted"/>
<gene>
    <name evidence="1" type="ORF">WKW79_12930</name>
</gene>
<accession>A0ABU8X6X1</accession>
<evidence type="ECO:0000313" key="2">
    <source>
        <dbReference type="Proteomes" id="UP001367030"/>
    </source>
</evidence>
<keyword evidence="2" id="KW-1185">Reference proteome</keyword>
<sequence>MQAPPTDSSEYAALLESIGSAVRLPASVREEDDTTRHPWAFRALAMTQAFLAMASARPTA</sequence>
<name>A0ABU8X6X1_9BURK</name>
<dbReference type="RefSeq" id="WP_340335550.1">
    <property type="nucleotide sequence ID" value="NZ_JBBKZS010000004.1"/>
</dbReference>
<reference evidence="1 2" key="1">
    <citation type="submission" date="2024-03" db="EMBL/GenBank/DDBJ databases">
        <title>Novel species of the genus Variovorax.</title>
        <authorList>
            <person name="Liu Q."/>
            <person name="Xin Y.-H."/>
        </authorList>
    </citation>
    <scope>NUCLEOTIDE SEQUENCE [LARGE SCALE GENOMIC DNA]</scope>
    <source>
        <strain evidence="1 2">KACC 18901</strain>
    </source>
</reference>
<evidence type="ECO:0000313" key="1">
    <source>
        <dbReference type="EMBL" id="MEJ8855481.1"/>
    </source>
</evidence>
<organism evidence="1 2">
    <name type="scientific">Variovorax robiniae</name>
    <dbReference type="NCBI Taxonomy" id="1836199"/>
    <lineage>
        <taxon>Bacteria</taxon>
        <taxon>Pseudomonadati</taxon>
        <taxon>Pseudomonadota</taxon>
        <taxon>Betaproteobacteria</taxon>
        <taxon>Burkholderiales</taxon>
        <taxon>Comamonadaceae</taxon>
        <taxon>Variovorax</taxon>
    </lineage>
</organism>
<comment type="caution">
    <text evidence="1">The sequence shown here is derived from an EMBL/GenBank/DDBJ whole genome shotgun (WGS) entry which is preliminary data.</text>
</comment>
<dbReference type="EMBL" id="JBBKZS010000004">
    <property type="protein sequence ID" value="MEJ8855481.1"/>
    <property type="molecule type" value="Genomic_DNA"/>
</dbReference>
<protein>
    <submittedName>
        <fullName evidence="1">Uncharacterized protein</fullName>
    </submittedName>
</protein>
<dbReference type="Proteomes" id="UP001367030">
    <property type="component" value="Unassembled WGS sequence"/>
</dbReference>